<dbReference type="Gene3D" id="3.40.430.10">
    <property type="entry name" value="Dihydrofolate Reductase, subunit A"/>
    <property type="match status" value="1"/>
</dbReference>
<dbReference type="EMBL" id="JBCITM010000010">
    <property type="protein sequence ID" value="MEN1760978.1"/>
    <property type="molecule type" value="Genomic_DNA"/>
</dbReference>
<dbReference type="Pfam" id="PF01872">
    <property type="entry name" value="RibD_C"/>
    <property type="match status" value="1"/>
</dbReference>
<comment type="caution">
    <text evidence="2">The sequence shown here is derived from an EMBL/GenBank/DDBJ whole genome shotgun (WGS) entry which is preliminary data.</text>
</comment>
<dbReference type="RefSeq" id="WP_343186294.1">
    <property type="nucleotide sequence ID" value="NZ_JBCITM010000010.1"/>
</dbReference>
<sequence length="330" mass="36793">MLKKIAFPASQLPLQCLYRNENLLRQMAENADFCQIPEKVERVYGPLVFPAAPPDRPYLTGCLVLSLDGRLGFENESSSRTLTSANKLDHSQGKTDLWLVNLVRTWADAVLLGTGTLKEEPEFTGHVYDPDLQAFREAHDSRFCRNPWNVIITRRPGELPWQHPVLSTPQIPLLVVVPASSRQELVDCPGGRFCYGVIDGANPQETVGLAAMSAQMVNRQLEKDPEGADPRHLVITLPDDHFPDFHTLLSLLRQLGVRQMAVESPHWIWQLMAEKKLDEFFLTHTGVYAGGSVLPGTGHAFQPASAPQGQLASLHMTPESVLFSRQVLVY</sequence>
<evidence type="ECO:0000313" key="2">
    <source>
        <dbReference type="EMBL" id="MEN1760978.1"/>
    </source>
</evidence>
<feature type="domain" description="Bacterial bifunctional deaminase-reductase C-terminal" evidence="1">
    <location>
        <begin position="57"/>
        <end position="293"/>
    </location>
</feature>
<dbReference type="Proteomes" id="UP001407405">
    <property type="component" value="Unassembled WGS sequence"/>
</dbReference>
<protein>
    <submittedName>
        <fullName evidence="2">Dihydrofolate reductase family protein</fullName>
    </submittedName>
</protein>
<keyword evidence="3" id="KW-1185">Reference proteome</keyword>
<evidence type="ECO:0000313" key="3">
    <source>
        <dbReference type="Proteomes" id="UP001407405"/>
    </source>
</evidence>
<dbReference type="InterPro" id="IPR024072">
    <property type="entry name" value="DHFR-like_dom_sf"/>
</dbReference>
<accession>A0ABU9VUZ0</accession>
<organism evidence="2 3">
    <name type="scientific">Anoxynatronum sibiricum</name>
    <dbReference type="NCBI Taxonomy" id="210623"/>
    <lineage>
        <taxon>Bacteria</taxon>
        <taxon>Bacillati</taxon>
        <taxon>Bacillota</taxon>
        <taxon>Clostridia</taxon>
        <taxon>Eubacteriales</taxon>
        <taxon>Clostridiaceae</taxon>
        <taxon>Anoxynatronum</taxon>
    </lineage>
</organism>
<proteinExistence type="predicted"/>
<evidence type="ECO:0000259" key="1">
    <source>
        <dbReference type="Pfam" id="PF01872"/>
    </source>
</evidence>
<gene>
    <name evidence="2" type="ORF">AAIG11_10855</name>
</gene>
<dbReference type="SUPFAM" id="SSF53597">
    <property type="entry name" value="Dihydrofolate reductase-like"/>
    <property type="match status" value="1"/>
</dbReference>
<name>A0ABU9VUZ0_9CLOT</name>
<reference evidence="2 3" key="1">
    <citation type="submission" date="2024-04" db="EMBL/GenBank/DDBJ databases">
        <title>Genome sequencing and metabolic network reconstruction of aminoacids and betaine degradation by Anoxynatronum sibiricum.</title>
        <authorList>
            <person name="Detkova E.N."/>
            <person name="Boltjanskaja Y.V."/>
            <person name="Mardanov A.V."/>
            <person name="Kevbrin V."/>
        </authorList>
    </citation>
    <scope>NUCLEOTIDE SEQUENCE [LARGE SCALE GENOMIC DNA]</scope>
    <source>
        <strain evidence="2 3">Z-7981</strain>
    </source>
</reference>
<dbReference type="InterPro" id="IPR002734">
    <property type="entry name" value="RibDG_C"/>
</dbReference>